<protein>
    <recommendedName>
        <fullName evidence="2">Lnb N-terminal periplasmic domain-containing protein</fullName>
    </recommendedName>
</protein>
<dbReference type="Proteomes" id="UP000002565">
    <property type="component" value="Chromosome 2"/>
</dbReference>
<reference evidence="3 4" key="1">
    <citation type="journal article" date="2008" name="PLoS ONE">
        <title>Genome sequence of Brucella abortus vaccine strain S19 compared to virulent strains yields candidate virulence genes.</title>
        <authorList>
            <person name="Crasta O.R."/>
            <person name="Folkerts O."/>
            <person name="Fei Z."/>
            <person name="Mane S.P."/>
            <person name="Evans C."/>
            <person name="Martino-Catt S."/>
            <person name="Bricker B."/>
            <person name="Yu G."/>
            <person name="Du L."/>
            <person name="Sobral B.W."/>
        </authorList>
    </citation>
    <scope>NUCLEOTIDE SEQUENCE [LARGE SCALE GENOMIC DNA]</scope>
    <source>
        <strain evidence="3 4">S19</strain>
    </source>
</reference>
<dbReference type="HOGENOM" id="CLU_050045_1_0_5"/>
<evidence type="ECO:0000259" key="2">
    <source>
        <dbReference type="Pfam" id="PF13387"/>
    </source>
</evidence>
<evidence type="ECO:0000313" key="4">
    <source>
        <dbReference type="Proteomes" id="UP000002565"/>
    </source>
</evidence>
<accession>A0A0F6AVL3</accession>
<dbReference type="InterPro" id="IPR025178">
    <property type="entry name" value="Lnb_N"/>
</dbReference>
<feature type="transmembrane region" description="Helical" evidence="1">
    <location>
        <begin position="40"/>
        <end position="60"/>
    </location>
</feature>
<dbReference type="Pfam" id="PF13387">
    <property type="entry name" value="Lnb_N"/>
    <property type="match status" value="1"/>
</dbReference>
<keyword evidence="1" id="KW-1133">Transmembrane helix</keyword>
<evidence type="ECO:0000313" key="3">
    <source>
        <dbReference type="EMBL" id="ACD74395.1"/>
    </source>
</evidence>
<evidence type="ECO:0000256" key="1">
    <source>
        <dbReference type="SAM" id="Phobius"/>
    </source>
</evidence>
<keyword evidence="1" id="KW-0812">Transmembrane</keyword>
<feature type="transmembrane region" description="Helical" evidence="1">
    <location>
        <begin position="66"/>
        <end position="84"/>
    </location>
</feature>
<feature type="transmembrane region" description="Helical" evidence="1">
    <location>
        <begin position="96"/>
        <end position="112"/>
    </location>
</feature>
<dbReference type="KEGG" id="bmc:BAbS19_II09080"/>
<proteinExistence type="predicted"/>
<keyword evidence="1" id="KW-0472">Membrane</keyword>
<sequence length="355" mass="40687">MPVSPQIPHPERQSAHTAGKYGMHMSSILKSAPVRIAGQFIFTLFVLVFSIWASFAMWFQLPFGNAVRASIITGWLLISFLVILGGNSQHCWRKRLFFCILALLALAAWATVRPSLHRIWAPDVARTVTGKIDGNIVTLSNVRDFIWHTPDDFTPNWKEETFDLDKITSVDVYLSYWSNPAIAHTLLSFGFADGRHVVFSGEIRREHHEVYSPIAGFFRKYELAMIAADERDIIYLRTNIREEDVYRYRVKLSPAAAKALFLSYVEMGNELAKKPEFYNTLTTNCTTIIFQMARLLDPAFPFDYRVLLSGYLPGYLYDHGWLENGDTLEKVRERASIDARAQASGREDYSQRIRE</sequence>
<organism evidence="3 4">
    <name type="scientific">Brucella abortus (strain S19)</name>
    <dbReference type="NCBI Taxonomy" id="430066"/>
    <lineage>
        <taxon>Bacteria</taxon>
        <taxon>Pseudomonadati</taxon>
        <taxon>Pseudomonadota</taxon>
        <taxon>Alphaproteobacteria</taxon>
        <taxon>Hyphomicrobiales</taxon>
        <taxon>Brucellaceae</taxon>
        <taxon>Brucella/Ochrobactrum group</taxon>
        <taxon>Brucella</taxon>
    </lineage>
</organism>
<dbReference type="AlphaFoldDB" id="A0A0F6AVL3"/>
<gene>
    <name evidence="3" type="ordered locus">BAbS19_II09080</name>
</gene>
<name>A0A0F6AVL3_BRUA1</name>
<dbReference type="EMBL" id="CP000888">
    <property type="protein sequence ID" value="ACD74395.1"/>
    <property type="molecule type" value="Genomic_DNA"/>
</dbReference>
<feature type="domain" description="Lnb N-terminal periplasmic" evidence="2">
    <location>
        <begin position="154"/>
        <end position="310"/>
    </location>
</feature>